<dbReference type="RefSeq" id="WP_331218568.1">
    <property type="nucleotide sequence ID" value="NZ_JAZGQK010000042.1"/>
</dbReference>
<proteinExistence type="predicted"/>
<sequence>MIWTDDTEVPEPGDPLHDELSAAGRALLVRPFPRRGLHPADLDAIEAFARK</sequence>
<gene>
    <name evidence="1" type="ORF">V1633_35390</name>
</gene>
<evidence type="ECO:0008006" key="3">
    <source>
        <dbReference type="Google" id="ProtNLM"/>
    </source>
</evidence>
<reference evidence="1 2" key="1">
    <citation type="submission" date="2024-01" db="EMBL/GenBank/DDBJ databases">
        <title>Genome insights into Plantactinospora sonchi sp. nov.</title>
        <authorList>
            <person name="Wang L."/>
        </authorList>
    </citation>
    <scope>NUCLEOTIDE SEQUENCE [LARGE SCALE GENOMIC DNA]</scope>
    <source>
        <strain evidence="1 2">NEAU-QY2</strain>
    </source>
</reference>
<dbReference type="EMBL" id="JAZGQK010000042">
    <property type="protein sequence ID" value="MEE6263752.1"/>
    <property type="molecule type" value="Genomic_DNA"/>
</dbReference>
<evidence type="ECO:0000313" key="2">
    <source>
        <dbReference type="Proteomes" id="UP001332243"/>
    </source>
</evidence>
<accession>A0ABU7S4V6</accession>
<dbReference type="Proteomes" id="UP001332243">
    <property type="component" value="Unassembled WGS sequence"/>
</dbReference>
<comment type="caution">
    <text evidence="1">The sequence shown here is derived from an EMBL/GenBank/DDBJ whole genome shotgun (WGS) entry which is preliminary data.</text>
</comment>
<protein>
    <recommendedName>
        <fullName evidence="3">GNAT family N-acetyltransferase</fullName>
    </recommendedName>
</protein>
<organism evidence="1 2">
    <name type="scientific">Plantactinospora sonchi</name>
    <dbReference type="NCBI Taxonomy" id="1544735"/>
    <lineage>
        <taxon>Bacteria</taxon>
        <taxon>Bacillati</taxon>
        <taxon>Actinomycetota</taxon>
        <taxon>Actinomycetes</taxon>
        <taxon>Micromonosporales</taxon>
        <taxon>Micromonosporaceae</taxon>
        <taxon>Plantactinospora</taxon>
    </lineage>
</organism>
<keyword evidence="2" id="KW-1185">Reference proteome</keyword>
<evidence type="ECO:0000313" key="1">
    <source>
        <dbReference type="EMBL" id="MEE6263752.1"/>
    </source>
</evidence>
<name>A0ABU7S4V6_9ACTN</name>